<dbReference type="GO" id="GO:0006120">
    <property type="term" value="P:mitochondrial electron transport, NADH to ubiquinone"/>
    <property type="evidence" value="ECO:0007669"/>
    <property type="project" value="TreeGrafter"/>
</dbReference>
<proteinExistence type="predicted"/>
<gene>
    <name evidence="2" type="ORF">JEQ12_005861</name>
</gene>
<evidence type="ECO:0000256" key="1">
    <source>
        <dbReference type="SAM" id="MobiDB-lite"/>
    </source>
</evidence>
<protein>
    <submittedName>
        <fullName evidence="2">Uncharacterized protein</fullName>
    </submittedName>
</protein>
<dbReference type="Pfam" id="PF01257">
    <property type="entry name" value="2Fe-2S_thioredx"/>
    <property type="match status" value="1"/>
</dbReference>
<accession>A0A835ZSH5</accession>
<comment type="caution">
    <text evidence="2">The sequence shown here is derived from an EMBL/GenBank/DDBJ whole genome shotgun (WGS) entry which is preliminary data.</text>
</comment>
<feature type="region of interest" description="Disordered" evidence="1">
    <location>
        <begin position="144"/>
        <end position="167"/>
    </location>
</feature>
<name>A0A835ZSH5_SHEEP</name>
<evidence type="ECO:0000313" key="3">
    <source>
        <dbReference type="Proteomes" id="UP000664991"/>
    </source>
</evidence>
<dbReference type="EMBL" id="JAEMGP010000015">
    <property type="protein sequence ID" value="KAG5199382.1"/>
    <property type="molecule type" value="Genomic_DNA"/>
</dbReference>
<dbReference type="SUPFAM" id="SSF52833">
    <property type="entry name" value="Thioredoxin-like"/>
    <property type="match status" value="1"/>
</dbReference>
<dbReference type="AlphaFoldDB" id="A0A835ZSH5"/>
<dbReference type="GO" id="GO:0003954">
    <property type="term" value="F:NADH dehydrogenase activity"/>
    <property type="evidence" value="ECO:0007669"/>
    <property type="project" value="TreeGrafter"/>
</dbReference>
<dbReference type="Proteomes" id="UP000664991">
    <property type="component" value="Chromosome 15"/>
</dbReference>
<dbReference type="InterPro" id="IPR036249">
    <property type="entry name" value="Thioredoxin-like_sf"/>
</dbReference>
<organism evidence="2 3">
    <name type="scientific">Ovis aries</name>
    <name type="common">Sheep</name>
    <dbReference type="NCBI Taxonomy" id="9940"/>
    <lineage>
        <taxon>Eukaryota</taxon>
        <taxon>Metazoa</taxon>
        <taxon>Chordata</taxon>
        <taxon>Craniata</taxon>
        <taxon>Vertebrata</taxon>
        <taxon>Euteleostomi</taxon>
        <taxon>Mammalia</taxon>
        <taxon>Eutheria</taxon>
        <taxon>Laurasiatheria</taxon>
        <taxon>Artiodactyla</taxon>
        <taxon>Ruminantia</taxon>
        <taxon>Pecora</taxon>
        <taxon>Bovidae</taxon>
        <taxon>Caprinae</taxon>
        <taxon>Ovis</taxon>
    </lineage>
</organism>
<dbReference type="PANTHER" id="PTHR10371:SF3">
    <property type="entry name" value="NADH DEHYDROGENASE [UBIQUINONE] FLAVOPROTEIN 2, MITOCHONDRIAL"/>
    <property type="match status" value="1"/>
</dbReference>
<dbReference type="GO" id="GO:0005739">
    <property type="term" value="C:mitochondrion"/>
    <property type="evidence" value="ECO:0007669"/>
    <property type="project" value="GOC"/>
</dbReference>
<dbReference type="PANTHER" id="PTHR10371">
    <property type="entry name" value="NADH DEHYDROGENASE UBIQUINONE FLAVOPROTEIN 2, MITOCHONDRIAL"/>
    <property type="match status" value="1"/>
</dbReference>
<reference evidence="2 3" key="1">
    <citation type="submission" date="2020-12" db="EMBL/GenBank/DDBJ databases">
        <title>De novo assembly of Tibetan sheep genome.</title>
        <authorList>
            <person name="Li X."/>
        </authorList>
    </citation>
    <scope>NUCLEOTIDE SEQUENCE [LARGE SCALE GENOMIC DNA]</scope>
    <source>
        <tissue evidence="2">Heart</tissue>
    </source>
</reference>
<evidence type="ECO:0000313" key="2">
    <source>
        <dbReference type="EMBL" id="KAG5199382.1"/>
    </source>
</evidence>
<sequence length="167" mass="18939">MQASVLLFHWGSYCWACYLRQLRNLHETAVQNGAGGALINLGVLQFMGSQRFRNDRRTEQQQHPKWHKAEAVLLILDLAQRKNGWLPNSAMNKVYDVPTFYTIYIFGETTPDTLFILIEVECLGACVNPPMKLNELKAGRIPKPRPRNLTSLTEPPKGSGFLVQPCI</sequence>